<evidence type="ECO:0000313" key="2">
    <source>
        <dbReference type="Proteomes" id="UP000030111"/>
    </source>
</evidence>
<reference evidence="1 2" key="1">
    <citation type="submission" date="2013-09" db="EMBL/GenBank/DDBJ databases">
        <authorList>
            <person name="Zeng Z."/>
            <person name="Chen C."/>
        </authorList>
    </citation>
    <scope>NUCLEOTIDE SEQUENCE [LARGE SCALE GENOMIC DNA]</scope>
    <source>
        <strain evidence="1 2">WB 4.1-42</strain>
    </source>
</reference>
<dbReference type="Proteomes" id="UP000030111">
    <property type="component" value="Unassembled WGS sequence"/>
</dbReference>
<name>A0A0A2MZC1_9FLAO</name>
<keyword evidence="2" id="KW-1185">Reference proteome</keyword>
<dbReference type="EMBL" id="JRLY01000004">
    <property type="protein sequence ID" value="KGO93565.1"/>
    <property type="molecule type" value="Genomic_DNA"/>
</dbReference>
<organism evidence="1 2">
    <name type="scientific">Flavobacterium subsaxonicum WB 4.1-42 = DSM 21790</name>
    <dbReference type="NCBI Taxonomy" id="1121898"/>
    <lineage>
        <taxon>Bacteria</taxon>
        <taxon>Pseudomonadati</taxon>
        <taxon>Bacteroidota</taxon>
        <taxon>Flavobacteriia</taxon>
        <taxon>Flavobacteriales</taxon>
        <taxon>Flavobacteriaceae</taxon>
        <taxon>Flavobacterium</taxon>
    </lineage>
</organism>
<dbReference type="RefSeq" id="WP_026991857.1">
    <property type="nucleotide sequence ID" value="NZ_JRLY01000004.1"/>
</dbReference>
<dbReference type="AlphaFoldDB" id="A0A0A2MZC1"/>
<dbReference type="OrthoDB" id="1452551at2"/>
<sequence length="99" mass="11455">MKRFVECLFLVLFCTACNNVSDSEIVVQHHWKYTHGSHRLGDWVVFSKEKNTGLFLSNDTIYRDGKPVALLTSLVHLVDHYKMEVTSLRSGRSGYYTEK</sequence>
<evidence type="ECO:0000313" key="1">
    <source>
        <dbReference type="EMBL" id="KGO93565.1"/>
    </source>
</evidence>
<protein>
    <submittedName>
        <fullName evidence="1">Uncharacterized protein</fullName>
    </submittedName>
</protein>
<accession>A0A0A2MZC1</accession>
<dbReference type="eggNOG" id="ENOG502ZYQD">
    <property type="taxonomic scope" value="Bacteria"/>
</dbReference>
<gene>
    <name evidence="1" type="ORF">Q766_06245</name>
</gene>
<proteinExistence type="predicted"/>
<comment type="caution">
    <text evidence="1">The sequence shown here is derived from an EMBL/GenBank/DDBJ whole genome shotgun (WGS) entry which is preliminary data.</text>
</comment>